<dbReference type="AlphaFoldDB" id="A0A365MTE5"/>
<reference evidence="1 2" key="1">
    <citation type="submission" date="2017-12" db="EMBL/GenBank/DDBJ databases">
        <title>Genome sequence of the mycotoxigenic crop pathogen Fusarium proliferatum, strain ITEM 2341 from Date Palm.</title>
        <authorList>
            <person name="Almiman B.F."/>
            <person name="Shittu T.A."/>
            <person name="Muthumeenakshi S."/>
            <person name="Baroncelli R."/>
            <person name="Sreenivasaprasada S."/>
        </authorList>
    </citation>
    <scope>NUCLEOTIDE SEQUENCE [LARGE SCALE GENOMIC DNA]</scope>
    <source>
        <strain evidence="1 2">ITEM 2341</strain>
    </source>
</reference>
<protein>
    <submittedName>
        <fullName evidence="1">Uncharacterized protein</fullName>
    </submittedName>
</protein>
<evidence type="ECO:0000313" key="1">
    <source>
        <dbReference type="EMBL" id="RBA11821.1"/>
    </source>
</evidence>
<dbReference type="EMBL" id="PKMI01000043">
    <property type="protein sequence ID" value="RBA11821.1"/>
    <property type="molecule type" value="Genomic_DNA"/>
</dbReference>
<evidence type="ECO:0000313" key="2">
    <source>
        <dbReference type="Proteomes" id="UP000251714"/>
    </source>
</evidence>
<accession>A0A365MTE5</accession>
<gene>
    <name evidence="1" type="ORF">FPRO05_14209</name>
</gene>
<comment type="caution">
    <text evidence="1">The sequence shown here is derived from an EMBL/GenBank/DDBJ whole genome shotgun (WGS) entry which is preliminary data.</text>
</comment>
<organism evidence="1 2">
    <name type="scientific">Gibberella intermedia</name>
    <name type="common">Bulb rot disease fungus</name>
    <name type="synonym">Fusarium proliferatum</name>
    <dbReference type="NCBI Taxonomy" id="948311"/>
    <lineage>
        <taxon>Eukaryota</taxon>
        <taxon>Fungi</taxon>
        <taxon>Dikarya</taxon>
        <taxon>Ascomycota</taxon>
        <taxon>Pezizomycotina</taxon>
        <taxon>Sordariomycetes</taxon>
        <taxon>Hypocreomycetidae</taxon>
        <taxon>Hypocreales</taxon>
        <taxon>Nectriaceae</taxon>
        <taxon>Fusarium</taxon>
        <taxon>Fusarium fujikuroi species complex</taxon>
    </lineage>
</organism>
<name>A0A365MTE5_GIBIN</name>
<dbReference type="Proteomes" id="UP000251714">
    <property type="component" value="Unassembled WGS sequence"/>
</dbReference>
<proteinExistence type="predicted"/>
<sequence length="159" mass="17896">MSLPNSILVFNQIVEHVARCAEKLAGIQPLARKREDDMRAIRAKISTAWERIPQTSHAIERDRLQAEIQGYFTKLRELEQNYDSGLGDAHEDYEHQADIAVKALCEALDEAADTLLGSRSRRIDGATENQKHEHVKIQQANTTATATLRLCSQCATHFT</sequence>